<dbReference type="AlphaFoldDB" id="A0A5L8LN91"/>
<comment type="function">
    <text evidence="4">Binds to the 23S rRNA.</text>
</comment>
<dbReference type="InterPro" id="IPR005749">
    <property type="entry name" value="Ribosomal_uL15_bac-type"/>
</dbReference>
<evidence type="ECO:0000256" key="2">
    <source>
        <dbReference type="ARBA" id="ARBA00022980"/>
    </source>
</evidence>
<feature type="region of interest" description="Disordered" evidence="5">
    <location>
        <begin position="1"/>
        <end position="61"/>
    </location>
</feature>
<dbReference type="EMBL" id="AACKMK010000004">
    <property type="protein sequence ID" value="EAK9940080.1"/>
    <property type="molecule type" value="Genomic_DNA"/>
</dbReference>
<evidence type="ECO:0000256" key="1">
    <source>
        <dbReference type="ARBA" id="ARBA00007320"/>
    </source>
</evidence>
<evidence type="ECO:0000313" key="6">
    <source>
        <dbReference type="EMBL" id="EAK9940080.1"/>
    </source>
</evidence>
<dbReference type="InterPro" id="IPR036227">
    <property type="entry name" value="Ribosomal_uL15/eL18_sf"/>
</dbReference>
<dbReference type="GO" id="GO:0019843">
    <property type="term" value="F:rRNA binding"/>
    <property type="evidence" value="ECO:0007669"/>
    <property type="project" value="UniProtKB-UniRule"/>
</dbReference>
<organism evidence="6">
    <name type="scientific">Campylobacter lari</name>
    <dbReference type="NCBI Taxonomy" id="201"/>
    <lineage>
        <taxon>Bacteria</taxon>
        <taxon>Pseudomonadati</taxon>
        <taxon>Campylobacterota</taxon>
        <taxon>Epsilonproteobacteria</taxon>
        <taxon>Campylobacterales</taxon>
        <taxon>Campylobacteraceae</taxon>
        <taxon>Campylobacter</taxon>
    </lineage>
</organism>
<dbReference type="GO" id="GO:0006412">
    <property type="term" value="P:translation"/>
    <property type="evidence" value="ECO:0007669"/>
    <property type="project" value="UniProtKB-UniRule"/>
</dbReference>
<gene>
    <name evidence="4" type="primary">rplO</name>
    <name evidence="6" type="ORF">A0Y42_04510</name>
</gene>
<protein>
    <recommendedName>
        <fullName evidence="4">Large ribosomal subunit protein uL15</fullName>
    </recommendedName>
</protein>
<sequence>MNLTKAPGSTHKTKRIGRGQGSGMGKTSTKGGKGQTARKGYNEKRGFEGGQQPLQRRLPKVGFTSKFEKPYVINVEKITAIKELSEITFETINSIHKLSKNVNKVKLIGASAKDLASKIKDEKITVSGQK</sequence>
<dbReference type="PANTHER" id="PTHR12934">
    <property type="entry name" value="50S RIBOSOMAL PROTEIN L15"/>
    <property type="match status" value="1"/>
</dbReference>
<reference evidence="6" key="1">
    <citation type="submission" date="2018-05" db="EMBL/GenBank/DDBJ databases">
        <authorList>
            <consortium name="PulseNet: The National Subtyping Network for Foodborne Disease Surveillance"/>
            <person name="Tarr C.L."/>
            <person name="Trees E."/>
            <person name="Katz L.S."/>
            <person name="Carleton-Romer H.A."/>
            <person name="Stroika S."/>
            <person name="Kucerova Z."/>
            <person name="Roache K.F."/>
            <person name="Sabol A.L."/>
            <person name="Besser J."/>
            <person name="Gerner-Smidt P."/>
        </authorList>
    </citation>
    <scope>NUCLEOTIDE SEQUENCE</scope>
    <source>
        <strain evidence="6">2008D-7097</strain>
    </source>
</reference>
<evidence type="ECO:0000256" key="3">
    <source>
        <dbReference type="ARBA" id="ARBA00023274"/>
    </source>
</evidence>
<name>A0A5L8LN91_CAMLA</name>
<keyword evidence="2 4" id="KW-0689">Ribosomal protein</keyword>
<dbReference type="NCBIfam" id="TIGR01071">
    <property type="entry name" value="rplO_bact"/>
    <property type="match status" value="1"/>
</dbReference>
<comment type="subunit">
    <text evidence="4">Part of the 50S ribosomal subunit.</text>
</comment>
<dbReference type="SUPFAM" id="SSF52080">
    <property type="entry name" value="Ribosomal proteins L15p and L18e"/>
    <property type="match status" value="1"/>
</dbReference>
<dbReference type="GO" id="GO:0022625">
    <property type="term" value="C:cytosolic large ribosomal subunit"/>
    <property type="evidence" value="ECO:0007669"/>
    <property type="project" value="TreeGrafter"/>
</dbReference>
<dbReference type="HAMAP" id="MF_01341">
    <property type="entry name" value="Ribosomal_uL15"/>
    <property type="match status" value="1"/>
</dbReference>
<evidence type="ECO:0000256" key="5">
    <source>
        <dbReference type="SAM" id="MobiDB-lite"/>
    </source>
</evidence>
<keyword evidence="4" id="KW-0694">RNA-binding</keyword>
<accession>A0A5L8LN91</accession>
<evidence type="ECO:0000256" key="4">
    <source>
        <dbReference type="HAMAP-Rule" id="MF_01341"/>
    </source>
</evidence>
<keyword evidence="3 4" id="KW-0687">Ribonucleoprotein</keyword>
<dbReference type="InterPro" id="IPR030878">
    <property type="entry name" value="Ribosomal_uL15"/>
</dbReference>
<dbReference type="PANTHER" id="PTHR12934:SF11">
    <property type="entry name" value="LARGE RIBOSOMAL SUBUNIT PROTEIN UL15M"/>
    <property type="match status" value="1"/>
</dbReference>
<dbReference type="GO" id="GO:0003735">
    <property type="term" value="F:structural constituent of ribosome"/>
    <property type="evidence" value="ECO:0007669"/>
    <property type="project" value="InterPro"/>
</dbReference>
<proteinExistence type="inferred from homology"/>
<comment type="similarity">
    <text evidence="1 4">Belongs to the universal ribosomal protein uL15 family.</text>
</comment>
<keyword evidence="4" id="KW-0699">rRNA-binding</keyword>
<comment type="caution">
    <text evidence="6">The sequence shown here is derived from an EMBL/GenBank/DDBJ whole genome shotgun (WGS) entry which is preliminary data.</text>
</comment>